<dbReference type="InterPro" id="IPR036850">
    <property type="entry name" value="NDK-like_dom_sf"/>
</dbReference>
<dbReference type="Gene3D" id="3.30.70.141">
    <property type="entry name" value="Nucleoside diphosphate kinase-like domain"/>
    <property type="match status" value="1"/>
</dbReference>
<evidence type="ECO:0000256" key="2">
    <source>
        <dbReference type="ARBA" id="ARBA00000937"/>
    </source>
</evidence>
<dbReference type="Proteomes" id="UP000607653">
    <property type="component" value="Unassembled WGS sequence"/>
</dbReference>
<dbReference type="EMBL" id="DUZY01000008">
    <property type="protein sequence ID" value="DAD49159.1"/>
    <property type="molecule type" value="Genomic_DNA"/>
</dbReference>
<sequence>MATRLCAVTLTGWSFSKTPALHHGPWVTTKIHCPFITNTPLHSLEYNIASSHPHVTVASPCPIFLPALLSAFSISILRRSPGYANIEIEYMLAMIKPDLFVGNYTNTTKRSILQPGFSIIKEMMTTLKRSFFPSHIKYLTSISAICGLDSE</sequence>
<comment type="catalytic activity">
    <reaction evidence="2">
        <text>a ribonucleoside 5'-diphosphate + ATP = a ribonucleoside 5'-triphosphate + ADP</text>
        <dbReference type="Rhea" id="RHEA:18113"/>
        <dbReference type="ChEBI" id="CHEBI:30616"/>
        <dbReference type="ChEBI" id="CHEBI:57930"/>
        <dbReference type="ChEBI" id="CHEBI:61557"/>
        <dbReference type="ChEBI" id="CHEBI:456216"/>
        <dbReference type="EC" id="2.7.4.6"/>
    </reaction>
</comment>
<protein>
    <submittedName>
        <fullName evidence="3">Uncharacterized protein</fullName>
    </submittedName>
</protein>
<name>A0A823A1H6_NELNU</name>
<evidence type="ECO:0000313" key="3">
    <source>
        <dbReference type="EMBL" id="DAD49159.1"/>
    </source>
</evidence>
<keyword evidence="4" id="KW-1185">Reference proteome</keyword>
<comment type="caution">
    <text evidence="3">The sequence shown here is derived from an EMBL/GenBank/DDBJ whole genome shotgun (WGS) entry which is preliminary data.</text>
</comment>
<evidence type="ECO:0000313" key="4">
    <source>
        <dbReference type="Proteomes" id="UP000607653"/>
    </source>
</evidence>
<evidence type="ECO:0000256" key="1">
    <source>
        <dbReference type="ARBA" id="ARBA00000082"/>
    </source>
</evidence>
<proteinExistence type="predicted"/>
<dbReference type="GO" id="GO:0004550">
    <property type="term" value="F:nucleoside diphosphate kinase activity"/>
    <property type="evidence" value="ECO:0007669"/>
    <property type="project" value="UniProtKB-EC"/>
</dbReference>
<gene>
    <name evidence="3" type="ORF">HUJ06_019096</name>
</gene>
<reference evidence="3 4" key="1">
    <citation type="journal article" date="2020" name="Mol. Biol. Evol.">
        <title>Distinct Expression and Methylation Patterns for Genes with Different Fates following a Single Whole-Genome Duplication in Flowering Plants.</title>
        <authorList>
            <person name="Shi T."/>
            <person name="Rahmani R.S."/>
            <person name="Gugger P.F."/>
            <person name="Wang M."/>
            <person name="Li H."/>
            <person name="Zhang Y."/>
            <person name="Li Z."/>
            <person name="Wang Q."/>
            <person name="Van de Peer Y."/>
            <person name="Marchal K."/>
            <person name="Chen J."/>
        </authorList>
    </citation>
    <scope>NUCLEOTIDE SEQUENCE [LARGE SCALE GENOMIC DNA]</scope>
    <source>
        <tissue evidence="3">Leaf</tissue>
    </source>
</reference>
<organism evidence="3 4">
    <name type="scientific">Nelumbo nucifera</name>
    <name type="common">Sacred lotus</name>
    <dbReference type="NCBI Taxonomy" id="4432"/>
    <lineage>
        <taxon>Eukaryota</taxon>
        <taxon>Viridiplantae</taxon>
        <taxon>Streptophyta</taxon>
        <taxon>Embryophyta</taxon>
        <taxon>Tracheophyta</taxon>
        <taxon>Spermatophyta</taxon>
        <taxon>Magnoliopsida</taxon>
        <taxon>Proteales</taxon>
        <taxon>Nelumbonaceae</taxon>
        <taxon>Nelumbo</taxon>
    </lineage>
</organism>
<comment type="catalytic activity">
    <reaction evidence="1">
        <text>a 2'-deoxyribonucleoside 5'-diphosphate + ATP = a 2'-deoxyribonucleoside 5'-triphosphate + ADP</text>
        <dbReference type="Rhea" id="RHEA:44640"/>
        <dbReference type="ChEBI" id="CHEBI:30616"/>
        <dbReference type="ChEBI" id="CHEBI:61560"/>
        <dbReference type="ChEBI" id="CHEBI:73316"/>
        <dbReference type="ChEBI" id="CHEBI:456216"/>
        <dbReference type="EC" id="2.7.4.6"/>
    </reaction>
</comment>
<accession>A0A823A1H6</accession>
<dbReference type="SUPFAM" id="SSF54919">
    <property type="entry name" value="Nucleoside diphosphate kinase, NDK"/>
    <property type="match status" value="1"/>
</dbReference>
<dbReference type="AlphaFoldDB" id="A0A823A1H6"/>